<dbReference type="SUPFAM" id="SSF51905">
    <property type="entry name" value="FAD/NAD(P)-binding domain"/>
    <property type="match status" value="2"/>
</dbReference>
<keyword evidence="2" id="KW-0560">Oxidoreductase</keyword>
<dbReference type="EMBL" id="JACRSZ010000001">
    <property type="protein sequence ID" value="MBC8571915.1"/>
    <property type="molecule type" value="Genomic_DNA"/>
</dbReference>
<reference evidence="4 5" key="1">
    <citation type="submission" date="2020-08" db="EMBL/GenBank/DDBJ databases">
        <title>Genome public.</title>
        <authorList>
            <person name="Liu C."/>
            <person name="Sun Q."/>
        </authorList>
    </citation>
    <scope>NUCLEOTIDE SEQUENCE [LARGE SCALE GENOMIC DNA]</scope>
    <source>
        <strain evidence="4 5">NSJ-46</strain>
    </source>
</reference>
<evidence type="ECO:0000259" key="3">
    <source>
        <dbReference type="Pfam" id="PF07992"/>
    </source>
</evidence>
<evidence type="ECO:0000313" key="4">
    <source>
        <dbReference type="EMBL" id="MBC8571915.1"/>
    </source>
</evidence>
<evidence type="ECO:0000256" key="1">
    <source>
        <dbReference type="ARBA" id="ARBA00022630"/>
    </source>
</evidence>
<accession>A0ABR7N6Z2</accession>
<organism evidence="4 5">
    <name type="scientific">Jingyaoa shaoxingensis</name>
    <dbReference type="NCBI Taxonomy" id="2763671"/>
    <lineage>
        <taxon>Bacteria</taxon>
        <taxon>Bacillati</taxon>
        <taxon>Bacillota</taxon>
        <taxon>Clostridia</taxon>
        <taxon>Lachnospirales</taxon>
        <taxon>Lachnospiraceae</taxon>
        <taxon>Jingyaoa</taxon>
    </lineage>
</organism>
<dbReference type="Pfam" id="PF07992">
    <property type="entry name" value="Pyr_redox_2"/>
    <property type="match status" value="1"/>
</dbReference>
<dbReference type="RefSeq" id="WP_249306909.1">
    <property type="nucleotide sequence ID" value="NZ_JACRSZ010000001.1"/>
</dbReference>
<gene>
    <name evidence="4" type="ORF">H8716_02260</name>
</gene>
<dbReference type="Proteomes" id="UP000657421">
    <property type="component" value="Unassembled WGS sequence"/>
</dbReference>
<dbReference type="PRINTS" id="PR00469">
    <property type="entry name" value="PNDRDTASEII"/>
</dbReference>
<dbReference type="InterPro" id="IPR036188">
    <property type="entry name" value="FAD/NAD-bd_sf"/>
</dbReference>
<dbReference type="PRINTS" id="PR00368">
    <property type="entry name" value="FADPNR"/>
</dbReference>
<keyword evidence="5" id="KW-1185">Reference proteome</keyword>
<sequence>MNRYDIAIIGTGPAGVSAAITAKVRNKKILLFGSKKSSEKVCRAQEIQNYPGLPQISGEELAEQYQKQLDQLGITVTEERVSAVYAMGEYFAVQASGKMYEASTVILAAGVVQGRTFPGEKEFLGRGVSYCATCDAMLYRGKTAAVIGYTEEAQRESEFLAELAEKVYYLPMGKDEVHLPESIEIIREKPLEITGQDLVEYLKTDAEEYKVDGVFILRDSVSAEQLIPGLEIEEGHVKVNLQMETNIPGCFACGDVAGKPYQYVKAAGQGNVAALSAVNWLTRQKLKKQG</sequence>
<evidence type="ECO:0000313" key="5">
    <source>
        <dbReference type="Proteomes" id="UP000657421"/>
    </source>
</evidence>
<protein>
    <submittedName>
        <fullName evidence="4">NAD(P)/FAD-dependent oxidoreductase</fullName>
    </submittedName>
</protein>
<dbReference type="InterPro" id="IPR050097">
    <property type="entry name" value="Ferredoxin-NADP_redctase_2"/>
</dbReference>
<keyword evidence="1" id="KW-0285">Flavoprotein</keyword>
<name>A0ABR7N6Z2_9FIRM</name>
<evidence type="ECO:0000256" key="2">
    <source>
        <dbReference type="ARBA" id="ARBA00023002"/>
    </source>
</evidence>
<dbReference type="PANTHER" id="PTHR48105">
    <property type="entry name" value="THIOREDOXIN REDUCTASE 1-RELATED-RELATED"/>
    <property type="match status" value="1"/>
</dbReference>
<dbReference type="Gene3D" id="3.50.50.60">
    <property type="entry name" value="FAD/NAD(P)-binding domain"/>
    <property type="match status" value="2"/>
</dbReference>
<dbReference type="InterPro" id="IPR023753">
    <property type="entry name" value="FAD/NAD-binding_dom"/>
</dbReference>
<comment type="caution">
    <text evidence="4">The sequence shown here is derived from an EMBL/GenBank/DDBJ whole genome shotgun (WGS) entry which is preliminary data.</text>
</comment>
<proteinExistence type="predicted"/>
<feature type="domain" description="FAD/NAD(P)-binding" evidence="3">
    <location>
        <begin position="4"/>
        <end position="270"/>
    </location>
</feature>